<gene>
    <name evidence="1" type="ORF">LE190_08710</name>
</gene>
<accession>A0ABS7Y9F5</accession>
<name>A0ABS7Y9F5_9BURK</name>
<reference evidence="1 2" key="1">
    <citation type="submission" date="2021-07" db="EMBL/GenBank/DDBJ databases">
        <title>Characterization of Violacein-producing bacteria and related species.</title>
        <authorList>
            <person name="Wilson H.S."/>
            <person name="De Leon M.E."/>
        </authorList>
    </citation>
    <scope>NUCLEOTIDE SEQUENCE [LARGE SCALE GENOMIC DNA]</scope>
    <source>
        <strain evidence="1 2">HSC-2F05</strain>
    </source>
</reference>
<dbReference type="RefSeq" id="WP_225238342.1">
    <property type="nucleotide sequence ID" value="NZ_JAHYBX010000002.1"/>
</dbReference>
<evidence type="ECO:0000313" key="1">
    <source>
        <dbReference type="EMBL" id="MCA1856003.1"/>
    </source>
</evidence>
<sequence length="430" mass="46176">MVSLSTAGLASALADSGAPAAISTALRYKGQAAGLLHTLASGAAGKLADAALPDTPDNRFALSVLTASGRKAELVLADAGGELFVRVDADPELSAAEREALAGLARGFQDAIDGLALVPPKVRLAELARFGHPLLQSVDLQARVTLPGDPPERQSLKLHIDAQRRTLAIDGPRGAIAIGIDTSRPELLGTPEQQSRAIDNYLKQFEQAARRGHGDPQLAMMFKDGFSDLSRTSSRAPQVRVQPGAERAVMTGMADFEASITASSRHDNPARREEVTGFHYALSQATQVEEKGARRSLVQVQEARLKASFHEALSKDAPLAFDFRSETQNYRYHEIDDSARSSVALGYMEGSLQAARLEQSVSQSERVRTYVLGRLKSDTTMPERHTLVRDLMQALASWQPTSAPLDALGEEVGLLGTRLELGARDARLEA</sequence>
<organism evidence="1 2">
    <name type="scientific">Massilia hydrophila</name>
    <dbReference type="NCBI Taxonomy" id="3044279"/>
    <lineage>
        <taxon>Bacteria</taxon>
        <taxon>Pseudomonadati</taxon>
        <taxon>Pseudomonadota</taxon>
        <taxon>Betaproteobacteria</taxon>
        <taxon>Burkholderiales</taxon>
        <taxon>Oxalobacteraceae</taxon>
        <taxon>Telluria group</taxon>
        <taxon>Massilia</taxon>
    </lineage>
</organism>
<dbReference type="Proteomes" id="UP001198602">
    <property type="component" value="Unassembled WGS sequence"/>
</dbReference>
<proteinExistence type="predicted"/>
<comment type="caution">
    <text evidence="1">The sequence shown here is derived from an EMBL/GenBank/DDBJ whole genome shotgun (WGS) entry which is preliminary data.</text>
</comment>
<keyword evidence="2" id="KW-1185">Reference proteome</keyword>
<evidence type="ECO:0000313" key="2">
    <source>
        <dbReference type="Proteomes" id="UP001198602"/>
    </source>
</evidence>
<dbReference type="EMBL" id="JAHYBX010000002">
    <property type="protein sequence ID" value="MCA1856003.1"/>
    <property type="molecule type" value="Genomic_DNA"/>
</dbReference>
<protein>
    <submittedName>
        <fullName evidence="1">Uncharacterized protein</fullName>
    </submittedName>
</protein>